<name>A0A858SVE9_9RHOB</name>
<evidence type="ECO:0000256" key="5">
    <source>
        <dbReference type="ARBA" id="ARBA00029594"/>
    </source>
</evidence>
<dbReference type="CDD" id="cd09113">
    <property type="entry name" value="PLDc_ymdC_like_2"/>
    <property type="match status" value="1"/>
</dbReference>
<reference evidence="7 8" key="1">
    <citation type="submission" date="2020-02" db="EMBL/GenBank/DDBJ databases">
        <title>Genome sequence of Roseobacter ponti.</title>
        <authorList>
            <person name="Hollensteiner J."/>
            <person name="Schneider D."/>
            <person name="Poehlein A."/>
            <person name="Daniel R."/>
        </authorList>
    </citation>
    <scope>NUCLEOTIDE SEQUENCE [LARGE SCALE GENOMIC DNA]</scope>
    <source>
        <strain evidence="7 8">DSM 106830</strain>
    </source>
</reference>
<gene>
    <name evidence="7" type="ORF">G3256_10910</name>
</gene>
<feature type="domain" description="PLD phosphodiesterase" evidence="6">
    <location>
        <begin position="399"/>
        <end position="426"/>
    </location>
</feature>
<organism evidence="7 8">
    <name type="scientific">Roseobacter ponti</name>
    <dbReference type="NCBI Taxonomy" id="1891787"/>
    <lineage>
        <taxon>Bacteria</taxon>
        <taxon>Pseudomonadati</taxon>
        <taxon>Pseudomonadota</taxon>
        <taxon>Alphaproteobacteria</taxon>
        <taxon>Rhodobacterales</taxon>
        <taxon>Roseobacteraceae</taxon>
        <taxon>Roseobacter</taxon>
    </lineage>
</organism>
<dbReference type="CDD" id="cd09111">
    <property type="entry name" value="PLDc_ymdC_like_1"/>
    <property type="match status" value="1"/>
</dbReference>
<feature type="domain" description="PLD phosphodiesterase" evidence="6">
    <location>
        <begin position="163"/>
        <end position="190"/>
    </location>
</feature>
<evidence type="ECO:0000313" key="7">
    <source>
        <dbReference type="EMBL" id="QJF51633.1"/>
    </source>
</evidence>
<dbReference type="GO" id="GO:0005576">
    <property type="term" value="C:extracellular region"/>
    <property type="evidence" value="ECO:0007669"/>
    <property type="project" value="UniProtKB-SubCell"/>
</dbReference>
<dbReference type="GO" id="GO:0030572">
    <property type="term" value="F:phosphatidyltransferase activity"/>
    <property type="evidence" value="ECO:0007669"/>
    <property type="project" value="UniProtKB-ARBA"/>
</dbReference>
<accession>A0A858SVE9</accession>
<dbReference type="InterPro" id="IPR025202">
    <property type="entry name" value="PLD-like_dom"/>
</dbReference>
<dbReference type="PROSITE" id="PS50035">
    <property type="entry name" value="PLD"/>
    <property type="match status" value="2"/>
</dbReference>
<dbReference type="Gene3D" id="3.30.870.10">
    <property type="entry name" value="Endonuclease Chain A"/>
    <property type="match status" value="2"/>
</dbReference>
<evidence type="ECO:0000256" key="4">
    <source>
        <dbReference type="ARBA" id="ARBA00022525"/>
    </source>
</evidence>
<dbReference type="GO" id="GO:0032049">
    <property type="term" value="P:cardiolipin biosynthetic process"/>
    <property type="evidence" value="ECO:0007669"/>
    <property type="project" value="UniProtKB-ARBA"/>
</dbReference>
<evidence type="ECO:0000256" key="1">
    <source>
        <dbReference type="ARBA" id="ARBA00003145"/>
    </source>
</evidence>
<dbReference type="SMART" id="SM00155">
    <property type="entry name" value="PLDc"/>
    <property type="match status" value="2"/>
</dbReference>
<keyword evidence="8" id="KW-1185">Reference proteome</keyword>
<evidence type="ECO:0000256" key="2">
    <source>
        <dbReference type="ARBA" id="ARBA00004613"/>
    </source>
</evidence>
<dbReference type="Pfam" id="PF13091">
    <property type="entry name" value="PLDc_2"/>
    <property type="match status" value="2"/>
</dbReference>
<evidence type="ECO:0000313" key="8">
    <source>
        <dbReference type="Proteomes" id="UP000503308"/>
    </source>
</evidence>
<dbReference type="Proteomes" id="UP000503308">
    <property type="component" value="Chromosome"/>
</dbReference>
<evidence type="ECO:0000256" key="3">
    <source>
        <dbReference type="ARBA" id="ARBA00018392"/>
    </source>
</evidence>
<keyword evidence="4" id="KW-0964">Secreted</keyword>
<comment type="subcellular location">
    <subcellularLocation>
        <location evidence="2">Secreted</location>
    </subcellularLocation>
</comment>
<dbReference type="SUPFAM" id="SSF56024">
    <property type="entry name" value="Phospholipase D/nuclease"/>
    <property type="match status" value="2"/>
</dbReference>
<comment type="function">
    <text evidence="1">Could be a virulence factor.</text>
</comment>
<dbReference type="AlphaFoldDB" id="A0A858SVE9"/>
<dbReference type="InterPro" id="IPR001736">
    <property type="entry name" value="PLipase_D/transphosphatidylase"/>
</dbReference>
<dbReference type="PANTHER" id="PTHR21248">
    <property type="entry name" value="CARDIOLIPIN SYNTHASE"/>
    <property type="match status" value="1"/>
</dbReference>
<dbReference type="PROSITE" id="PS51257">
    <property type="entry name" value="PROKAR_LIPOPROTEIN"/>
    <property type="match status" value="1"/>
</dbReference>
<dbReference type="PANTHER" id="PTHR21248:SF12">
    <property type="entry name" value="CARDIOLIPIN SYNTHASE C"/>
    <property type="match status" value="1"/>
</dbReference>
<evidence type="ECO:0000259" key="6">
    <source>
        <dbReference type="PROSITE" id="PS50035"/>
    </source>
</evidence>
<protein>
    <recommendedName>
        <fullName evidence="3">Phospholipase D</fullName>
    </recommendedName>
    <alternativeName>
        <fullName evidence="5">Choline phosphatase</fullName>
    </alternativeName>
</protein>
<proteinExistence type="predicted"/>
<dbReference type="KEGG" id="rpon:G3256_10910"/>
<sequence>MKLNLRTLVLYPLISAILVSCTALQPIFLPPEYTEAPVNEGVWREIGSGNGRDWQVPLNDGPSALSWRLRAIDSAEASIDLQTFLWTLDTVGTKVLSRLLAAAHRGVQVKLLIDDSFLAGEDQTLLALEQHENIEYRIYNPYKRRSGAAITRTIFNLGEFHRLDHRMHNKAMIVDNQIAIVGGRNIADEYFGLDDSANFRDMDLLIGGPAVRKITASFDEYWNDQWSFPVHEISHVRTREISHDGLLPDPDTTHRYHDGLSDAGTADIWRRTVRGAFRGSVELYVDRPPVGNPDDAANAPVQVADELALLFENARREIIIVSAYLIPTQRVSDALAAAVKRGVRVRILTNSIRSNNHLVAHSAYQNHVREMLSAGVDLHEVRAEAKERHRYIVSPVAQKKLGLHAKYLIIDSDLVFIGSANLDPRSLRINTEIGLLVRDRALNRELRELTNPDFLRSNAWELDITPDQKVVWIGDDITLDAQPASSVFQRIGDWFFAHLPIEGEL</sequence>
<dbReference type="EMBL" id="CP048788">
    <property type="protein sequence ID" value="QJF51633.1"/>
    <property type="molecule type" value="Genomic_DNA"/>
</dbReference>